<feature type="compositionally biased region" description="Basic and acidic residues" evidence="1">
    <location>
        <begin position="69"/>
        <end position="79"/>
    </location>
</feature>
<reference evidence="2" key="1">
    <citation type="submission" date="2019-12" db="EMBL/GenBank/DDBJ databases">
        <title>Genome sequencing and annotation of Brassica cretica.</title>
        <authorList>
            <person name="Studholme D.J."/>
            <person name="Sarris P."/>
        </authorList>
    </citation>
    <scope>NUCLEOTIDE SEQUENCE</scope>
    <source>
        <strain evidence="2">PFS-109/04</strain>
        <tissue evidence="2">Leaf</tissue>
    </source>
</reference>
<dbReference type="AlphaFoldDB" id="A0A8S9Q931"/>
<gene>
    <name evidence="2" type="ORF">F2Q69_00020554</name>
</gene>
<dbReference type="Proteomes" id="UP000712600">
    <property type="component" value="Unassembled WGS sequence"/>
</dbReference>
<sequence length="94" mass="10288">MAIQFRSFTDNLRSSDDGGSTVEDASSGFFSSFGASLLRSTTKAYILLRSATGGSPYLHAWSSSSPLHREFDGEEEKLPSFESVVDDEVEEQEV</sequence>
<comment type="caution">
    <text evidence="2">The sequence shown here is derived from an EMBL/GenBank/DDBJ whole genome shotgun (WGS) entry which is preliminary data.</text>
</comment>
<name>A0A8S9Q931_BRACR</name>
<evidence type="ECO:0000313" key="2">
    <source>
        <dbReference type="EMBL" id="KAF3540245.1"/>
    </source>
</evidence>
<proteinExistence type="predicted"/>
<feature type="compositionally biased region" description="Acidic residues" evidence="1">
    <location>
        <begin position="84"/>
        <end position="94"/>
    </location>
</feature>
<evidence type="ECO:0000313" key="3">
    <source>
        <dbReference type="Proteomes" id="UP000712600"/>
    </source>
</evidence>
<protein>
    <submittedName>
        <fullName evidence="2">Uncharacterized protein</fullName>
    </submittedName>
</protein>
<evidence type="ECO:0000256" key="1">
    <source>
        <dbReference type="SAM" id="MobiDB-lite"/>
    </source>
</evidence>
<organism evidence="2 3">
    <name type="scientific">Brassica cretica</name>
    <name type="common">Mustard</name>
    <dbReference type="NCBI Taxonomy" id="69181"/>
    <lineage>
        <taxon>Eukaryota</taxon>
        <taxon>Viridiplantae</taxon>
        <taxon>Streptophyta</taxon>
        <taxon>Embryophyta</taxon>
        <taxon>Tracheophyta</taxon>
        <taxon>Spermatophyta</taxon>
        <taxon>Magnoliopsida</taxon>
        <taxon>eudicotyledons</taxon>
        <taxon>Gunneridae</taxon>
        <taxon>Pentapetalae</taxon>
        <taxon>rosids</taxon>
        <taxon>malvids</taxon>
        <taxon>Brassicales</taxon>
        <taxon>Brassicaceae</taxon>
        <taxon>Brassiceae</taxon>
        <taxon>Brassica</taxon>
    </lineage>
</organism>
<feature type="region of interest" description="Disordered" evidence="1">
    <location>
        <begin position="1"/>
        <end position="26"/>
    </location>
</feature>
<feature type="region of interest" description="Disordered" evidence="1">
    <location>
        <begin position="69"/>
        <end position="94"/>
    </location>
</feature>
<dbReference type="EMBL" id="QGKX02001290">
    <property type="protein sequence ID" value="KAF3540245.1"/>
    <property type="molecule type" value="Genomic_DNA"/>
</dbReference>
<accession>A0A8S9Q931</accession>
<feature type="compositionally biased region" description="Polar residues" evidence="1">
    <location>
        <begin position="1"/>
        <end position="12"/>
    </location>
</feature>